<evidence type="ECO:0000313" key="4">
    <source>
        <dbReference type="Proteomes" id="UP000332933"/>
    </source>
</evidence>
<feature type="region of interest" description="Disordered" evidence="1">
    <location>
        <begin position="140"/>
        <end position="163"/>
    </location>
</feature>
<dbReference type="Gene3D" id="3.30.420.10">
    <property type="entry name" value="Ribonuclease H-like superfamily/Ribonuclease H"/>
    <property type="match status" value="1"/>
</dbReference>
<reference evidence="2" key="2">
    <citation type="submission" date="2019-06" db="EMBL/GenBank/DDBJ databases">
        <title>Genomics analysis of Aphanomyces spp. identifies a new class of oomycete effector associated with host adaptation.</title>
        <authorList>
            <person name="Gaulin E."/>
        </authorList>
    </citation>
    <scope>NUCLEOTIDE SEQUENCE</scope>
    <source>
        <strain evidence="2">CBS 578.67</strain>
    </source>
</reference>
<dbReference type="OrthoDB" id="125932at2759"/>
<dbReference type="PANTHER" id="PTHR47169:SF2">
    <property type="entry name" value="OS01G0541250 PROTEIN"/>
    <property type="match status" value="1"/>
</dbReference>
<sequence length="406" mass="45959">MNNHFQRNAREHTEDEKMAIVRMLQASLQDDKPPYGMLGSIAAVFNVHRNTVANIWNAFQRGSIASKKTGNVGPRPKYSKDEIVAIIQDVPQSQRSKMPDVAEATGLSTTMVCRKLKSANKTERILYSLARIMQDDVHTGSVGEAGGAGSRDRSSTAVDHRQRRRRSRRFRIFTYVGLHPPKWFNADKDRRKVYLAPGEDLPRRACKSKRFIPKVMFLAAVARPWENFNGKIGMWPFVNQTPALRSSRNRPAGTLQTTLLNVSAEVYQDYVLNKVIPAIKSRFPSSNKMVVLQQDNASPHRSITNDVLRAVSTDGWTFVLGRQPPNSPDLNVLDLGFFASIQALQYKVVSRTVDDLIHATLLAFEMLCVKKLENVFLTLQAVMRLLLEHDVDNHFKLPHMNKEALR</sequence>
<evidence type="ECO:0000313" key="3">
    <source>
        <dbReference type="EMBL" id="VFT91829.1"/>
    </source>
</evidence>
<name>A0A485L262_9STRA</name>
<feature type="compositionally biased region" description="Basic and acidic residues" evidence="1">
    <location>
        <begin position="150"/>
        <end position="160"/>
    </location>
</feature>
<reference evidence="3 4" key="1">
    <citation type="submission" date="2019-03" db="EMBL/GenBank/DDBJ databases">
        <authorList>
            <person name="Gaulin E."/>
            <person name="Dumas B."/>
        </authorList>
    </citation>
    <scope>NUCLEOTIDE SEQUENCE [LARGE SCALE GENOMIC DNA]</scope>
    <source>
        <strain evidence="3">CBS 568.67</strain>
    </source>
</reference>
<protein>
    <submittedName>
        <fullName evidence="3">Aste57867_15015 protein</fullName>
    </submittedName>
</protein>
<accession>A0A485L262</accession>
<dbReference type="EMBL" id="CAADRA010005626">
    <property type="protein sequence ID" value="VFT91829.1"/>
    <property type="molecule type" value="Genomic_DNA"/>
</dbReference>
<proteinExistence type="predicted"/>
<organism evidence="3 4">
    <name type="scientific">Aphanomyces stellatus</name>
    <dbReference type="NCBI Taxonomy" id="120398"/>
    <lineage>
        <taxon>Eukaryota</taxon>
        <taxon>Sar</taxon>
        <taxon>Stramenopiles</taxon>
        <taxon>Oomycota</taxon>
        <taxon>Saprolegniomycetes</taxon>
        <taxon>Saprolegniales</taxon>
        <taxon>Verrucalvaceae</taxon>
        <taxon>Aphanomyces</taxon>
    </lineage>
</organism>
<dbReference type="InterPro" id="IPR036397">
    <property type="entry name" value="RNaseH_sf"/>
</dbReference>
<dbReference type="PANTHER" id="PTHR47169">
    <property type="entry name" value="OS01G0541250 PROTEIN"/>
    <property type="match status" value="1"/>
</dbReference>
<dbReference type="AlphaFoldDB" id="A0A485L262"/>
<evidence type="ECO:0000256" key="1">
    <source>
        <dbReference type="SAM" id="MobiDB-lite"/>
    </source>
</evidence>
<gene>
    <name evidence="3" type="primary">Aste57867_15015</name>
    <name evidence="2" type="ORF">As57867_014959</name>
    <name evidence="3" type="ORF">ASTE57867_15015</name>
</gene>
<dbReference type="EMBL" id="VJMH01005605">
    <property type="protein sequence ID" value="KAF0694080.1"/>
    <property type="molecule type" value="Genomic_DNA"/>
</dbReference>
<dbReference type="GO" id="GO:0003676">
    <property type="term" value="F:nucleic acid binding"/>
    <property type="evidence" value="ECO:0007669"/>
    <property type="project" value="InterPro"/>
</dbReference>
<dbReference type="Proteomes" id="UP000332933">
    <property type="component" value="Unassembled WGS sequence"/>
</dbReference>
<keyword evidence="4" id="KW-1185">Reference proteome</keyword>
<evidence type="ECO:0000313" key="2">
    <source>
        <dbReference type="EMBL" id="KAF0694080.1"/>
    </source>
</evidence>